<dbReference type="GO" id="GO:0000270">
    <property type="term" value="P:peptidoglycan metabolic process"/>
    <property type="evidence" value="ECO:0007669"/>
    <property type="project" value="InterPro"/>
</dbReference>
<dbReference type="PANTHER" id="PTHR37423:SF4">
    <property type="entry name" value="ENDO-TYPE MEMBRANE-BOUND LYTIC MUREIN TRANSGLYCOSYLASE A"/>
    <property type="match status" value="1"/>
</dbReference>
<evidence type="ECO:0000256" key="2">
    <source>
        <dbReference type="ARBA" id="ARBA00007734"/>
    </source>
</evidence>
<evidence type="ECO:0000256" key="3">
    <source>
        <dbReference type="ARBA" id="ARBA00012587"/>
    </source>
</evidence>
<dbReference type="GO" id="GO:0071555">
    <property type="term" value="P:cell wall organization"/>
    <property type="evidence" value="ECO:0007669"/>
    <property type="project" value="UniProtKB-KW"/>
</dbReference>
<comment type="catalytic activity">
    <reaction evidence="1">
        <text>Exolytic cleavage of the (1-&gt;4)-beta-glycosidic linkage between N-acetylmuramic acid (MurNAc) and N-acetylglucosamine (GlcNAc) residues in peptidoglycan, from either the reducing or the non-reducing ends of the peptidoglycan chains, with concomitant formation of a 1,6-anhydrobond in the MurNAc residue.</text>
        <dbReference type="EC" id="4.2.2.n1"/>
    </reaction>
</comment>
<gene>
    <name evidence="7" type="ORF">ICW73_00615</name>
</gene>
<dbReference type="Pfam" id="PF01464">
    <property type="entry name" value="SLT"/>
    <property type="match status" value="1"/>
</dbReference>
<evidence type="ECO:0000259" key="6">
    <source>
        <dbReference type="Pfam" id="PF01464"/>
    </source>
</evidence>
<evidence type="ECO:0000313" key="8">
    <source>
        <dbReference type="Proteomes" id="UP000516346"/>
    </source>
</evidence>
<dbReference type="InterPro" id="IPR023346">
    <property type="entry name" value="Lysozyme-like_dom_sf"/>
</dbReference>
<protein>
    <recommendedName>
        <fullName evidence="3">peptidoglycan lytic exotransglycosylase</fullName>
        <ecNumber evidence="3">4.2.2.n1</ecNumber>
    </recommendedName>
</protein>
<dbReference type="PROSITE" id="PS00922">
    <property type="entry name" value="TRANSGLYCOSYLASE"/>
    <property type="match status" value="1"/>
</dbReference>
<reference evidence="7 8" key="1">
    <citation type="submission" date="2020-09" db="EMBL/GenBank/DDBJ databases">
        <title>Genome sequence of the banana aphid, Pentalonia nigronervosa Coquerel (Hemiptera: Aphididae) and its symbionts.</title>
        <authorList>
            <person name="Mathers T.C."/>
            <person name="Mugford S.T."/>
            <person name="Hogenhout S.A."/>
            <person name="Tripathi L."/>
        </authorList>
    </citation>
    <scope>NUCLEOTIDE SEQUENCE [LARGE SCALE GENOMIC DNA]</scope>
    <source>
        <strain evidence="7">Ba4</strain>
    </source>
</reference>
<dbReference type="PANTHER" id="PTHR37423">
    <property type="entry name" value="SOLUBLE LYTIC MUREIN TRANSGLYCOSYLASE-RELATED"/>
    <property type="match status" value="1"/>
</dbReference>
<keyword evidence="4" id="KW-0456">Lyase</keyword>
<evidence type="ECO:0000256" key="4">
    <source>
        <dbReference type="ARBA" id="ARBA00023239"/>
    </source>
</evidence>
<sequence length="197" mass="22394">MTLGKIMLFLILLSGCKKFSNTEHHIKTRYFVDKQAIENSICRWYKLIKAASCQYNVDAKLIKAIIYAESSGNPYAKSRSNAVGLMQIKPSTSGLEVYRLHGRSGQPSVQILYNPQKNIDIGTNYIKFLQKKNLYGIKNRETMKYATIVSYVNGASALLKIFAKNKKSAISMINSMSTQMFLKYVKKNIQQNKQCNI</sequence>
<feature type="domain" description="Transglycosylase SLT" evidence="6">
    <location>
        <begin position="47"/>
        <end position="171"/>
    </location>
</feature>
<dbReference type="InterPro" id="IPR008258">
    <property type="entry name" value="Transglycosylase_SLT_dom_1"/>
</dbReference>
<evidence type="ECO:0000256" key="1">
    <source>
        <dbReference type="ARBA" id="ARBA00001420"/>
    </source>
</evidence>
<dbReference type="SUPFAM" id="SSF53955">
    <property type="entry name" value="Lysozyme-like"/>
    <property type="match status" value="1"/>
</dbReference>
<dbReference type="EC" id="4.2.2.n1" evidence="3"/>
<keyword evidence="5" id="KW-0961">Cell wall biogenesis/degradation</keyword>
<proteinExistence type="inferred from homology"/>
<dbReference type="EMBL" id="CP061275">
    <property type="protein sequence ID" value="QNS01961.1"/>
    <property type="molecule type" value="Genomic_DNA"/>
</dbReference>
<dbReference type="Gene3D" id="1.10.530.10">
    <property type="match status" value="1"/>
</dbReference>
<dbReference type="InterPro" id="IPR000189">
    <property type="entry name" value="Transglyc_AS"/>
</dbReference>
<name>A0A7H1AZQ6_9GAMM</name>
<evidence type="ECO:0000256" key="5">
    <source>
        <dbReference type="ARBA" id="ARBA00023316"/>
    </source>
</evidence>
<dbReference type="AlphaFoldDB" id="A0A7H1AZQ6"/>
<dbReference type="PROSITE" id="PS51257">
    <property type="entry name" value="PROKAR_LIPOPROTEIN"/>
    <property type="match status" value="1"/>
</dbReference>
<dbReference type="GO" id="GO:0016020">
    <property type="term" value="C:membrane"/>
    <property type="evidence" value="ECO:0007669"/>
    <property type="project" value="InterPro"/>
</dbReference>
<dbReference type="GO" id="GO:0008933">
    <property type="term" value="F:peptidoglycan lytic transglycosylase activity"/>
    <property type="evidence" value="ECO:0007669"/>
    <property type="project" value="InterPro"/>
</dbReference>
<organism evidence="7 8">
    <name type="scientific">Buchnera aphidicola</name>
    <name type="common">Pentalonia nigronervosa</name>
    <dbReference type="NCBI Taxonomy" id="1309793"/>
    <lineage>
        <taxon>Bacteria</taxon>
        <taxon>Pseudomonadati</taxon>
        <taxon>Pseudomonadota</taxon>
        <taxon>Gammaproteobacteria</taxon>
        <taxon>Enterobacterales</taxon>
        <taxon>Erwiniaceae</taxon>
        <taxon>Buchnera</taxon>
    </lineage>
</organism>
<evidence type="ECO:0000313" key="7">
    <source>
        <dbReference type="EMBL" id="QNS01961.1"/>
    </source>
</evidence>
<dbReference type="Proteomes" id="UP000516346">
    <property type="component" value="Chromosome"/>
</dbReference>
<accession>A0A7H1AZQ6</accession>
<comment type="similarity">
    <text evidence="2">Belongs to the transglycosylase Slt family.</text>
</comment>